<name>A0A2C9WNA3_MANES</name>
<gene>
    <name evidence="4" type="ORF">MANES_01G150500v8</name>
</gene>
<evidence type="ECO:0000259" key="3">
    <source>
        <dbReference type="Pfam" id="PF04783"/>
    </source>
</evidence>
<reference evidence="5" key="1">
    <citation type="journal article" date="2016" name="Nat. Biotechnol.">
        <title>Sequencing wild and cultivated cassava and related species reveals extensive interspecific hybridization and genetic diversity.</title>
        <authorList>
            <person name="Bredeson J.V."/>
            <person name="Lyons J.B."/>
            <person name="Prochnik S.E."/>
            <person name="Wu G.A."/>
            <person name="Ha C.M."/>
            <person name="Edsinger-Gonzales E."/>
            <person name="Grimwood J."/>
            <person name="Schmutz J."/>
            <person name="Rabbi I.Y."/>
            <person name="Egesi C."/>
            <person name="Nauluvula P."/>
            <person name="Lebot V."/>
            <person name="Ndunguru J."/>
            <person name="Mkamilo G."/>
            <person name="Bart R.S."/>
            <person name="Setter T.L."/>
            <person name="Gleadow R.M."/>
            <person name="Kulakow P."/>
            <person name="Ferguson M.E."/>
            <person name="Rounsley S."/>
            <person name="Rokhsar D.S."/>
        </authorList>
    </citation>
    <scope>NUCLEOTIDE SEQUENCE [LARGE SCALE GENOMIC DNA]</scope>
    <source>
        <strain evidence="5">cv. AM560-2</strain>
    </source>
</reference>
<evidence type="ECO:0000313" key="5">
    <source>
        <dbReference type="Proteomes" id="UP000091857"/>
    </source>
</evidence>
<dbReference type="AlphaFoldDB" id="A0A2C9WNA3"/>
<dbReference type="Pfam" id="PF04782">
    <property type="entry name" value="DUF632"/>
    <property type="match status" value="1"/>
</dbReference>
<feature type="domain" description="DUF632" evidence="2">
    <location>
        <begin position="276"/>
        <end position="598"/>
    </location>
</feature>
<feature type="compositionally biased region" description="Basic and acidic residues" evidence="1">
    <location>
        <begin position="123"/>
        <end position="138"/>
    </location>
</feature>
<dbReference type="EMBL" id="CM004387">
    <property type="protein sequence ID" value="OAY60928.1"/>
    <property type="molecule type" value="Genomic_DNA"/>
</dbReference>
<dbReference type="InterPro" id="IPR006868">
    <property type="entry name" value="DUF630"/>
</dbReference>
<dbReference type="PANTHER" id="PTHR21450:SF34">
    <property type="entry name" value="DUF632 DOMAIN-CONTAINING PROTEIN"/>
    <property type="match status" value="1"/>
</dbReference>
<evidence type="ECO:0000313" key="4">
    <source>
        <dbReference type="EMBL" id="OAY60928.1"/>
    </source>
</evidence>
<dbReference type="Proteomes" id="UP000091857">
    <property type="component" value="Chromosome 1"/>
</dbReference>
<sequence>MGCGLSKQDEEDDVVSLCGERKRLLKLAVERRYAFADAQFKYNESLHAVALALRLFVARHSSPSSPFLITYPSATSANVDTNENLPTTPIVLQQRPTETTLETVACQRSDSKLVSSKLETKLQETHEYNNDNGHHEEQVSEEEYNESESEEGEGLCGHFYDEDGPPVPSPQREFGWDYFYPFDEMSQMRSEVLNGFSLSSDEDLRAAREKEGIPELEEDGEKVMNEDEDANVKSGDVDHEENGITGVRNGDNACVAVQGESTGLRVIDEPTSGRELLEALKNIEDHFFRAYDSGLDISRMLEANRVQLQSGLEEIKESSNKIIRSITWNRSTLSRSSSSKSLLTSSSISSSMWTEFKTDLFDDYGLDAGSHSLTLERLYAWEKKLHQELKAGDQTRKIYERKCSHLRQPGATGDDFCYMDKPTTELKELYSRISVAIRSVESISDRINKLRDEELQPQLLELLHGLMRNWKIMLESHKSQSQIMLEVKFFNCPAYGKFCNDSHRLATLHLEAELDNWHSCFAAYVSTQKAYIEALRGWLSKFIAPEVEFYSRRKSSLPPCRINGPPLLVTCHGWLTWLDKLPDKAVTYAMKSFAKDIHALWNQQGKEQQQKRKVDGLAKELDRKSLAFQRAERRILGSKISEQEALVTIRDRIEYLAEGRKLLDMFSERLDEEKEKHLTNIQETQQMALSGFQTGFSSVFESLAEFSKASVEMYADLVTYSADAKAADKNYIKLSCMDGLGSEVPTREEQMKI</sequence>
<dbReference type="InterPro" id="IPR006867">
    <property type="entry name" value="DUF632"/>
</dbReference>
<dbReference type="OrthoDB" id="1893612at2759"/>
<feature type="region of interest" description="Disordered" evidence="1">
    <location>
        <begin position="123"/>
        <end position="148"/>
    </location>
</feature>
<organism evidence="4 5">
    <name type="scientific">Manihot esculenta</name>
    <name type="common">Cassava</name>
    <name type="synonym">Jatropha manihot</name>
    <dbReference type="NCBI Taxonomy" id="3983"/>
    <lineage>
        <taxon>Eukaryota</taxon>
        <taxon>Viridiplantae</taxon>
        <taxon>Streptophyta</taxon>
        <taxon>Embryophyta</taxon>
        <taxon>Tracheophyta</taxon>
        <taxon>Spermatophyta</taxon>
        <taxon>Magnoliopsida</taxon>
        <taxon>eudicotyledons</taxon>
        <taxon>Gunneridae</taxon>
        <taxon>Pentapetalae</taxon>
        <taxon>rosids</taxon>
        <taxon>fabids</taxon>
        <taxon>Malpighiales</taxon>
        <taxon>Euphorbiaceae</taxon>
        <taxon>Crotonoideae</taxon>
        <taxon>Manihoteae</taxon>
        <taxon>Manihot</taxon>
    </lineage>
</organism>
<dbReference type="PANTHER" id="PTHR21450">
    <property type="entry name" value="PROTEIN ALTERED PHOSPHATE STARVATION RESPONSE 1"/>
    <property type="match status" value="1"/>
</dbReference>
<evidence type="ECO:0000259" key="2">
    <source>
        <dbReference type="Pfam" id="PF04782"/>
    </source>
</evidence>
<feature type="domain" description="DUF630" evidence="3">
    <location>
        <begin position="1"/>
        <end position="60"/>
    </location>
</feature>
<proteinExistence type="predicted"/>
<comment type="caution">
    <text evidence="4">The sequence shown here is derived from an EMBL/GenBank/DDBJ whole genome shotgun (WGS) entry which is preliminary data.</text>
</comment>
<protein>
    <recommendedName>
        <fullName evidence="6">DUF632 domain-containing protein</fullName>
    </recommendedName>
</protein>
<dbReference type="STRING" id="3983.A0A2C9WNA3"/>
<dbReference type="Pfam" id="PF04783">
    <property type="entry name" value="DUF630"/>
    <property type="match status" value="1"/>
</dbReference>
<evidence type="ECO:0008006" key="6">
    <source>
        <dbReference type="Google" id="ProtNLM"/>
    </source>
</evidence>
<evidence type="ECO:0000256" key="1">
    <source>
        <dbReference type="SAM" id="MobiDB-lite"/>
    </source>
</evidence>
<accession>A0A2C9WNA3</accession>
<dbReference type="Gramene" id="Manes.01G150500.1.v8.1">
    <property type="protein sequence ID" value="Manes.01G150500.1.v8.1.CDS"/>
    <property type="gene ID" value="Manes.01G150500.v8.1"/>
</dbReference>
<keyword evidence="5" id="KW-1185">Reference proteome</keyword>
<feature type="compositionally biased region" description="Acidic residues" evidence="1">
    <location>
        <begin position="139"/>
        <end position="148"/>
    </location>
</feature>